<feature type="region of interest" description="Disordered" evidence="2">
    <location>
        <begin position="161"/>
        <end position="408"/>
    </location>
</feature>
<name>A0AAJ0M7Y8_9PEZI</name>
<feature type="compositionally biased region" description="Polar residues" evidence="2">
    <location>
        <begin position="251"/>
        <end position="270"/>
    </location>
</feature>
<dbReference type="AlphaFoldDB" id="A0AAJ0M7Y8"/>
<evidence type="ECO:0000313" key="4">
    <source>
        <dbReference type="Proteomes" id="UP001275084"/>
    </source>
</evidence>
<protein>
    <recommendedName>
        <fullName evidence="5">SWI5-dependent HO expression protein 3</fullName>
    </recommendedName>
</protein>
<accession>A0AAJ0M7Y8</accession>
<feature type="coiled-coil region" evidence="1">
    <location>
        <begin position="423"/>
        <end position="492"/>
    </location>
</feature>
<feature type="coiled-coil region" evidence="1">
    <location>
        <begin position="578"/>
        <end position="623"/>
    </location>
</feature>
<feature type="compositionally biased region" description="Polar residues" evidence="2">
    <location>
        <begin position="222"/>
        <end position="240"/>
    </location>
</feature>
<evidence type="ECO:0000256" key="2">
    <source>
        <dbReference type="SAM" id="MobiDB-lite"/>
    </source>
</evidence>
<evidence type="ECO:0008006" key="5">
    <source>
        <dbReference type="Google" id="ProtNLM"/>
    </source>
</evidence>
<feature type="compositionally biased region" description="Low complexity" evidence="2">
    <location>
        <begin position="288"/>
        <end position="311"/>
    </location>
</feature>
<sequence length="652" mass="72259">MHYVNVSSATLPNAGDGQTLGMGGSVLNCSLRDQLTDQARGTEISAGTITWPLRVGCNIAIAIPVEQSPVMTCLSSLRIDPWYLVFHRATANLTACPCAGGCYLRVPTRPVAGCRVSCIQKRCLLFDETYCNRYLAPTEPTTLPYPVSRGRQEMRNRLFKARPHSTDRPGFSIHQDGGEHDFPVPAASTPEAAQAASQYHRPTPTTTSRPSHEHPSPRPTLTPASQGAINANMSRTTANGVNGKALPATPSYMQQPIPSRMNSTIRTVTSFDDRYRNSEDSGHERVPSLAASRNSGFSSSLNSNASMSSASQDQVQTQNGSSKISSGARLKPSPATTHDERFLEIPKTISARSSVEIPQRESSLSATASQNNMEPPPGGGHSTNEPSPNAGEVHLSNGGWDSTVGKAGLGKTGRVINRLVSDNEALKRDIQIERLRAEESKQAARLLEDKLERIVSDYESRLLEANVTKTLLARKERQVETLQSSVELERKRAVDAGDRERMWKDEMEKVRADSQKQVDEATNYAALSEGRYNAISSHWREQGEEVKKSVVRMRAEIASLLEERRKDDDRIGTLRDLCDQQDGNIRELRQQKEEIAAQFERYKAEQEAALRDIKARADEREREQERTLGESKEVLDKLRWALNVKDKVEWSQ</sequence>
<feature type="compositionally biased region" description="Low complexity" evidence="2">
    <location>
        <begin position="185"/>
        <end position="209"/>
    </location>
</feature>
<proteinExistence type="predicted"/>
<organism evidence="3 4">
    <name type="scientific">Lasiosphaeria hispida</name>
    <dbReference type="NCBI Taxonomy" id="260671"/>
    <lineage>
        <taxon>Eukaryota</taxon>
        <taxon>Fungi</taxon>
        <taxon>Dikarya</taxon>
        <taxon>Ascomycota</taxon>
        <taxon>Pezizomycotina</taxon>
        <taxon>Sordariomycetes</taxon>
        <taxon>Sordariomycetidae</taxon>
        <taxon>Sordariales</taxon>
        <taxon>Lasiosphaeriaceae</taxon>
        <taxon>Lasiosphaeria</taxon>
    </lineage>
</organism>
<gene>
    <name evidence="3" type="ORF">B0T25DRAFT_522590</name>
</gene>
<feature type="compositionally biased region" description="Basic and acidic residues" evidence="2">
    <location>
        <begin position="271"/>
        <end position="286"/>
    </location>
</feature>
<feature type="compositionally biased region" description="Polar residues" evidence="2">
    <location>
        <begin position="360"/>
        <end position="373"/>
    </location>
</feature>
<keyword evidence="4" id="KW-1185">Reference proteome</keyword>
<evidence type="ECO:0000313" key="3">
    <source>
        <dbReference type="EMBL" id="KAK3341243.1"/>
    </source>
</evidence>
<dbReference type="EMBL" id="JAUIQD010000008">
    <property type="protein sequence ID" value="KAK3341243.1"/>
    <property type="molecule type" value="Genomic_DNA"/>
</dbReference>
<reference evidence="3" key="1">
    <citation type="journal article" date="2023" name="Mol. Phylogenet. Evol.">
        <title>Genome-scale phylogeny and comparative genomics of the fungal order Sordariales.</title>
        <authorList>
            <person name="Hensen N."/>
            <person name="Bonometti L."/>
            <person name="Westerberg I."/>
            <person name="Brannstrom I.O."/>
            <person name="Guillou S."/>
            <person name="Cros-Aarteil S."/>
            <person name="Calhoun S."/>
            <person name="Haridas S."/>
            <person name="Kuo A."/>
            <person name="Mondo S."/>
            <person name="Pangilinan J."/>
            <person name="Riley R."/>
            <person name="LaButti K."/>
            <person name="Andreopoulos B."/>
            <person name="Lipzen A."/>
            <person name="Chen C."/>
            <person name="Yan M."/>
            <person name="Daum C."/>
            <person name="Ng V."/>
            <person name="Clum A."/>
            <person name="Steindorff A."/>
            <person name="Ohm R.A."/>
            <person name="Martin F."/>
            <person name="Silar P."/>
            <person name="Natvig D.O."/>
            <person name="Lalanne C."/>
            <person name="Gautier V."/>
            <person name="Ament-Velasquez S.L."/>
            <person name="Kruys A."/>
            <person name="Hutchinson M.I."/>
            <person name="Powell A.J."/>
            <person name="Barry K."/>
            <person name="Miller A.N."/>
            <person name="Grigoriev I.V."/>
            <person name="Debuchy R."/>
            <person name="Gladieux P."/>
            <person name="Hiltunen Thoren M."/>
            <person name="Johannesson H."/>
        </authorList>
    </citation>
    <scope>NUCLEOTIDE SEQUENCE</scope>
    <source>
        <strain evidence="3">CBS 955.72</strain>
    </source>
</reference>
<dbReference type="Proteomes" id="UP001275084">
    <property type="component" value="Unassembled WGS sequence"/>
</dbReference>
<keyword evidence="1" id="KW-0175">Coiled coil</keyword>
<comment type="caution">
    <text evidence="3">The sequence shown here is derived from an EMBL/GenBank/DDBJ whole genome shotgun (WGS) entry which is preliminary data.</text>
</comment>
<evidence type="ECO:0000256" key="1">
    <source>
        <dbReference type="SAM" id="Coils"/>
    </source>
</evidence>
<feature type="compositionally biased region" description="Polar residues" evidence="2">
    <location>
        <begin position="312"/>
        <end position="325"/>
    </location>
</feature>
<reference evidence="3" key="2">
    <citation type="submission" date="2023-06" db="EMBL/GenBank/DDBJ databases">
        <authorList>
            <consortium name="Lawrence Berkeley National Laboratory"/>
            <person name="Haridas S."/>
            <person name="Hensen N."/>
            <person name="Bonometti L."/>
            <person name="Westerberg I."/>
            <person name="Brannstrom I.O."/>
            <person name="Guillou S."/>
            <person name="Cros-Aarteil S."/>
            <person name="Calhoun S."/>
            <person name="Kuo A."/>
            <person name="Mondo S."/>
            <person name="Pangilinan J."/>
            <person name="Riley R."/>
            <person name="Labutti K."/>
            <person name="Andreopoulos B."/>
            <person name="Lipzen A."/>
            <person name="Chen C."/>
            <person name="Yanf M."/>
            <person name="Daum C."/>
            <person name="Ng V."/>
            <person name="Clum A."/>
            <person name="Steindorff A."/>
            <person name="Ohm R."/>
            <person name="Martin F."/>
            <person name="Silar P."/>
            <person name="Natvig D."/>
            <person name="Lalanne C."/>
            <person name="Gautier V."/>
            <person name="Ament-Velasquez S.L."/>
            <person name="Kruys A."/>
            <person name="Hutchinson M.I."/>
            <person name="Powell A.J."/>
            <person name="Barry K."/>
            <person name="Miller A.N."/>
            <person name="Grigoriev I.V."/>
            <person name="Debuchy R."/>
            <person name="Gladieux P."/>
            <person name="Thoren M.H."/>
            <person name="Johannesson H."/>
        </authorList>
    </citation>
    <scope>NUCLEOTIDE SEQUENCE</scope>
    <source>
        <strain evidence="3">CBS 955.72</strain>
    </source>
</reference>